<dbReference type="AlphaFoldDB" id="A0A7R8W3N3"/>
<dbReference type="EMBL" id="OB660317">
    <property type="protein sequence ID" value="CAD7224154.1"/>
    <property type="molecule type" value="Genomic_DNA"/>
</dbReference>
<proteinExistence type="inferred from homology"/>
<dbReference type="CDD" id="cd06908">
    <property type="entry name" value="M14_AGBL4_like"/>
    <property type="match status" value="1"/>
</dbReference>
<feature type="region of interest" description="Disordered" evidence="4">
    <location>
        <begin position="447"/>
        <end position="501"/>
    </location>
</feature>
<evidence type="ECO:0000256" key="2">
    <source>
        <dbReference type="ARBA" id="ARBA00005988"/>
    </source>
</evidence>
<feature type="compositionally biased region" description="Basic and acidic residues" evidence="4">
    <location>
        <begin position="460"/>
        <end position="472"/>
    </location>
</feature>
<comment type="similarity">
    <text evidence="2 3">Belongs to the peptidase M14 family.</text>
</comment>
<dbReference type="InterPro" id="IPR000834">
    <property type="entry name" value="Peptidase_M14"/>
</dbReference>
<accession>A0A7R8W3N3</accession>
<feature type="active site" description="Proton donor/acceptor" evidence="3">
    <location>
        <position position="408"/>
    </location>
</feature>
<reference evidence="6" key="1">
    <citation type="submission" date="2020-11" db="EMBL/GenBank/DDBJ databases">
        <authorList>
            <person name="Tran Van P."/>
        </authorList>
    </citation>
    <scope>NUCLEOTIDE SEQUENCE</scope>
</reference>
<evidence type="ECO:0000259" key="5">
    <source>
        <dbReference type="PROSITE" id="PS52035"/>
    </source>
</evidence>
<dbReference type="GO" id="GO:0006508">
    <property type="term" value="P:proteolysis"/>
    <property type="evidence" value="ECO:0007669"/>
    <property type="project" value="InterPro"/>
</dbReference>
<dbReference type="InterPro" id="IPR040626">
    <property type="entry name" value="Pepdidase_M14_N"/>
</dbReference>
<dbReference type="Pfam" id="PF00246">
    <property type="entry name" value="Peptidase_M14"/>
    <property type="match status" value="1"/>
</dbReference>
<name>A0A7R8W3N3_9CRUS</name>
<evidence type="ECO:0000256" key="3">
    <source>
        <dbReference type="PROSITE-ProRule" id="PRU01379"/>
    </source>
</evidence>
<dbReference type="InterPro" id="IPR050821">
    <property type="entry name" value="Cytosolic_carboxypeptidase"/>
</dbReference>
<evidence type="ECO:0000256" key="1">
    <source>
        <dbReference type="ARBA" id="ARBA00001947"/>
    </source>
</evidence>
<dbReference type="PANTHER" id="PTHR12756">
    <property type="entry name" value="CYTOSOLIC CARBOXYPEPTIDASE"/>
    <property type="match status" value="1"/>
</dbReference>
<comment type="cofactor">
    <cofactor evidence="1">
        <name>Zn(2+)</name>
        <dbReference type="ChEBI" id="CHEBI:29105"/>
    </cofactor>
</comment>
<dbReference type="PANTHER" id="PTHR12756:SF9">
    <property type="entry name" value="CYTOSOLIC CARBOXYPEPTIDASE 6"/>
    <property type="match status" value="1"/>
</dbReference>
<feature type="domain" description="Peptidase M14" evidence="5">
    <location>
        <begin position="164"/>
        <end position="436"/>
    </location>
</feature>
<evidence type="ECO:0000313" key="6">
    <source>
        <dbReference type="EMBL" id="CAD7224154.1"/>
    </source>
</evidence>
<dbReference type="Pfam" id="PF18027">
    <property type="entry name" value="Pepdidase_M14_N"/>
    <property type="match status" value="1"/>
</dbReference>
<dbReference type="Gene3D" id="3.40.630.10">
    <property type="entry name" value="Zn peptidases"/>
    <property type="match status" value="1"/>
</dbReference>
<protein>
    <recommendedName>
        <fullName evidence="5">Peptidase M14 domain-containing protein</fullName>
    </recommendedName>
</protein>
<dbReference type="GO" id="GO:0004181">
    <property type="term" value="F:metallocarboxypeptidase activity"/>
    <property type="evidence" value="ECO:0007669"/>
    <property type="project" value="InterPro"/>
</dbReference>
<dbReference type="OrthoDB" id="10253041at2759"/>
<gene>
    <name evidence="6" type="ORF">CTOB1V02_LOCUS2124</name>
</gene>
<dbReference type="PROSITE" id="PS52035">
    <property type="entry name" value="PEPTIDASE_M14"/>
    <property type="match status" value="1"/>
</dbReference>
<organism evidence="6">
    <name type="scientific">Cyprideis torosa</name>
    <dbReference type="NCBI Taxonomy" id="163714"/>
    <lineage>
        <taxon>Eukaryota</taxon>
        <taxon>Metazoa</taxon>
        <taxon>Ecdysozoa</taxon>
        <taxon>Arthropoda</taxon>
        <taxon>Crustacea</taxon>
        <taxon>Oligostraca</taxon>
        <taxon>Ostracoda</taxon>
        <taxon>Podocopa</taxon>
        <taxon>Podocopida</taxon>
        <taxon>Cytherocopina</taxon>
        <taxon>Cytheroidea</taxon>
        <taxon>Cytherideidae</taxon>
        <taxon>Cyprideis</taxon>
    </lineage>
</organism>
<dbReference type="SUPFAM" id="SSF53187">
    <property type="entry name" value="Zn-dependent exopeptidases"/>
    <property type="match status" value="1"/>
</dbReference>
<evidence type="ECO:0000256" key="4">
    <source>
        <dbReference type="SAM" id="MobiDB-lite"/>
    </source>
</evidence>
<dbReference type="GO" id="GO:0008270">
    <property type="term" value="F:zinc ion binding"/>
    <property type="evidence" value="ECO:0007669"/>
    <property type="project" value="InterPro"/>
</dbReference>
<feature type="compositionally biased region" description="Low complexity" evidence="4">
    <location>
        <begin position="447"/>
        <end position="459"/>
    </location>
</feature>
<dbReference type="Gene3D" id="2.60.40.3120">
    <property type="match status" value="1"/>
</dbReference>
<sequence length="700" mass="80108">MGKDGGGDSGSDSDAENTLGNVMRMVMRPPGHSGKAKRGHLCLDASYEGGNLGRVDFITEYEYDLFIRPDTCNPRFRVWFNFVVDNCRVDQRVIFNIVNFSKTKLLFREGMTPLVKSTSRPKWYRIPARFTYYHKSPEHKQHYLLSFAFAFDKEDEVYQFAFAYPYSYSRLQAHLEQICRKNFSFFQRDLLAQSVQQRRCDLLTITNPNNLTDPNRQQRVVVIMARSHAGDTPTSYVIQGLLDFLCSSHPIAVTLREHIIFKVIPMLNPDGVFYGNHKTNIMGMDLNRQWHEPSEWAHPTVFAAKNFIQDLDEDKNVDLDFVLDLHANSSLVGTFIYGNSYDDVYRYERHIVFPKMLSQVAEDYNPNNCLYNRDIQKQHCARRVLCDKLKDSVNCYSLEVSFYGYQLEGNPTTIPYTEEGYMRLGRNLARAFLEYYKFMNMIPLSTSNATSGGTTSTTGERGRVAPRGEKTPRFRKSHENSVSSNHSKDSRHASLSRRAPRIEHDPEVHWVSRGKAKRAFKLTRDVTGAIRRMQRRGSYDSAIQASEFCSYTETDGEVATTRDPSTGNTLSFSFPIDDSNMTTFSQPSTGNRLPFSCHSLNLNAHFPMRGRSNSLDRLFPTENELWRKYYGEPGTLISPLRGFPAPRGMKAGMISTDAYSLALAREKVKNPKTLKIVDMNQMTQCALDQALMIGQKSGMY</sequence>